<accession>A0A3B9H1K6</accession>
<sequence>MASDYPICLAAYNNGILHGAWIDAQQGVEAIKADIRKMLKASPIEGAEEYAVHDHEGFEGLSLSEYESIEQIVEKAEFIAEHGRLGAELTNYFGDPESARTALEDHYAGEFRSVAEFAEQITEETTEIPESLLFYIDYDRMARDLEINDILTIQLGHECVHIFWSH</sequence>
<protein>
    <submittedName>
        <fullName evidence="1">Antirestriction protein ArdA</fullName>
    </submittedName>
</protein>
<dbReference type="InterPro" id="IPR009899">
    <property type="entry name" value="ArdA"/>
</dbReference>
<dbReference type="InterPro" id="IPR041893">
    <property type="entry name" value="ArdA_dom3"/>
</dbReference>
<reference evidence="1" key="1">
    <citation type="journal article" date="2018" name="Nat. Biotechnol.">
        <title>A standardized bacterial taxonomy based on genome phylogeny substantially revises the tree of life.</title>
        <authorList>
            <person name="Parks D.H."/>
            <person name="Chuvochina M."/>
            <person name="Waite D.W."/>
            <person name="Rinke C."/>
            <person name="Skarshewski A."/>
            <person name="Chaumeil P.A."/>
            <person name="Hugenholtz P."/>
        </authorList>
    </citation>
    <scope>NUCLEOTIDE SEQUENCE [LARGE SCALE GENOMIC DNA]</scope>
    <source>
        <strain evidence="1">UBA8733</strain>
    </source>
</reference>
<proteinExistence type="predicted"/>
<dbReference type="Pfam" id="PF07275">
    <property type="entry name" value="ArdA"/>
    <property type="match status" value="1"/>
</dbReference>
<dbReference type="Proteomes" id="UP000259610">
    <property type="component" value="Unassembled WGS sequence"/>
</dbReference>
<organism evidence="1">
    <name type="scientific">Hyphomonas adhaerens</name>
    <dbReference type="NCBI Taxonomy" id="81029"/>
    <lineage>
        <taxon>Bacteria</taxon>
        <taxon>Pseudomonadati</taxon>
        <taxon>Pseudomonadota</taxon>
        <taxon>Alphaproteobacteria</taxon>
        <taxon>Hyphomonadales</taxon>
        <taxon>Hyphomonadaceae</taxon>
        <taxon>Hyphomonas</taxon>
    </lineage>
</organism>
<dbReference type="Gene3D" id="3.10.20.480">
    <property type="entry name" value="Antirestriction protein ArdA, domain 1"/>
    <property type="match status" value="1"/>
</dbReference>
<evidence type="ECO:0000313" key="1">
    <source>
        <dbReference type="EMBL" id="HAE28538.1"/>
    </source>
</evidence>
<comment type="caution">
    <text evidence="1">The sequence shown here is derived from an EMBL/GenBank/DDBJ whole genome shotgun (WGS) entry which is preliminary data.</text>
</comment>
<name>A0A3B9H1K6_9PROT</name>
<dbReference type="AlphaFoldDB" id="A0A3B9H1K6"/>
<dbReference type="Gene3D" id="1.10.10.1190">
    <property type="entry name" value="Antirestriction protein ArdA, domain 3"/>
    <property type="match status" value="1"/>
</dbReference>
<gene>
    <name evidence="1" type="ORF">DCG58_15340</name>
</gene>
<dbReference type="EMBL" id="DMAN01000345">
    <property type="protein sequence ID" value="HAE28538.1"/>
    <property type="molecule type" value="Genomic_DNA"/>
</dbReference>
<dbReference type="InterPro" id="IPR041895">
    <property type="entry name" value="ArdA_dom1"/>
</dbReference>